<evidence type="ECO:0000313" key="2">
    <source>
        <dbReference type="Proteomes" id="UP001067708"/>
    </source>
</evidence>
<sequence length="55" mass="6093">MKQENNKSSAIAFSELPSDIQKPAKEAIKKLAGTAMELTTANDWGEVYKASYSHY</sequence>
<proteinExistence type="predicted"/>
<reference evidence="1" key="1">
    <citation type="submission" date="2022-09" db="EMBL/GenBank/DDBJ databases">
        <title>Genome analysis and characterization of larvicidal activity of Brevibacillus strains.</title>
        <authorList>
            <person name="Patrusheva E.V."/>
            <person name="Izotova A.O."/>
            <person name="Toshchakov S.V."/>
            <person name="Sineoky S.P."/>
        </authorList>
    </citation>
    <scope>NUCLEOTIDE SEQUENCE</scope>
    <source>
        <strain evidence="1">VKPM_B-13244</strain>
    </source>
</reference>
<accession>A0ABT4HXF1</accession>
<name>A0ABT4HXF1_9BACL</name>
<dbReference type="EMBL" id="JAPTNG010000008">
    <property type="protein sequence ID" value="MCZ0831480.1"/>
    <property type="molecule type" value="Genomic_DNA"/>
</dbReference>
<gene>
    <name evidence="1" type="ORF">O0535_12015</name>
</gene>
<comment type="caution">
    <text evidence="1">The sequence shown here is derived from an EMBL/GenBank/DDBJ whole genome shotgun (WGS) entry which is preliminary data.</text>
</comment>
<evidence type="ECO:0000313" key="1">
    <source>
        <dbReference type="EMBL" id="MCZ0831480.1"/>
    </source>
</evidence>
<organism evidence="1 2">
    <name type="scientific">Brevibacillus halotolerans</name>
    <dbReference type="NCBI Taxonomy" id="1507437"/>
    <lineage>
        <taxon>Bacteria</taxon>
        <taxon>Bacillati</taxon>
        <taxon>Bacillota</taxon>
        <taxon>Bacilli</taxon>
        <taxon>Bacillales</taxon>
        <taxon>Paenibacillaceae</taxon>
        <taxon>Brevibacillus</taxon>
    </lineage>
</organism>
<protein>
    <submittedName>
        <fullName evidence="1">Uncharacterized protein</fullName>
    </submittedName>
</protein>
<keyword evidence="2" id="KW-1185">Reference proteome</keyword>
<dbReference type="Proteomes" id="UP001067708">
    <property type="component" value="Unassembled WGS sequence"/>
</dbReference>